<evidence type="ECO:0000313" key="3">
    <source>
        <dbReference type="Proteomes" id="UP000199165"/>
    </source>
</evidence>
<evidence type="ECO:0000313" key="2">
    <source>
        <dbReference type="EMBL" id="SFT33997.1"/>
    </source>
</evidence>
<dbReference type="AlphaFoldDB" id="A0A1I6X6Y2"/>
<protein>
    <submittedName>
        <fullName evidence="2">Uncharacterized protein</fullName>
    </submittedName>
</protein>
<proteinExistence type="predicted"/>
<dbReference type="EMBL" id="FPAT01000001">
    <property type="protein sequence ID" value="SFT33997.1"/>
    <property type="molecule type" value="Genomic_DNA"/>
</dbReference>
<feature type="compositionally biased region" description="Polar residues" evidence="1">
    <location>
        <begin position="77"/>
        <end position="96"/>
    </location>
</feature>
<name>A0A1I6X6Y2_9ACTN</name>
<accession>A0A1I6X6Y2</accession>
<dbReference type="Proteomes" id="UP000199165">
    <property type="component" value="Unassembled WGS sequence"/>
</dbReference>
<feature type="compositionally biased region" description="Basic and acidic residues" evidence="1">
    <location>
        <begin position="33"/>
        <end position="43"/>
    </location>
</feature>
<evidence type="ECO:0000256" key="1">
    <source>
        <dbReference type="SAM" id="MobiDB-lite"/>
    </source>
</evidence>
<feature type="compositionally biased region" description="Low complexity" evidence="1">
    <location>
        <begin position="62"/>
        <end position="73"/>
    </location>
</feature>
<reference evidence="3" key="1">
    <citation type="submission" date="2016-10" db="EMBL/GenBank/DDBJ databases">
        <authorList>
            <person name="Varghese N."/>
            <person name="Submissions S."/>
        </authorList>
    </citation>
    <scope>NUCLEOTIDE SEQUENCE [LARGE SCALE GENOMIC DNA]</scope>
    <source>
        <strain evidence="3">DSM 45501</strain>
    </source>
</reference>
<organism evidence="2 3">
    <name type="scientific">Actinopolyspora righensis</name>
    <dbReference type="NCBI Taxonomy" id="995060"/>
    <lineage>
        <taxon>Bacteria</taxon>
        <taxon>Bacillati</taxon>
        <taxon>Actinomycetota</taxon>
        <taxon>Actinomycetes</taxon>
        <taxon>Actinopolysporales</taxon>
        <taxon>Actinopolysporaceae</taxon>
        <taxon>Actinopolyspora</taxon>
        <taxon>Actinopolyspora alba group</taxon>
    </lineage>
</organism>
<keyword evidence="3" id="KW-1185">Reference proteome</keyword>
<feature type="region of interest" description="Disordered" evidence="1">
    <location>
        <begin position="1"/>
        <end position="118"/>
    </location>
</feature>
<gene>
    <name evidence="2" type="ORF">SAMN04487904_101268</name>
</gene>
<sequence>MKTLDVDDGLSRCVRRPEKGTPFGATAPRRPVTRKDPENRTGEMRVSWPVTEGHAVTGPCVSRSRSAGSHSGRLPLSASNRWISSGSRTTTCTVSPSAGGLRPSARTISRLPSTAVRP</sequence>